<sequence>MFIDISSREQQLNSIIKVRFKYYILPLAFIAIFTCTVTLIIHSSEYGFVIFVMLMHRRCAILLGHVIVYTNMLPGKHQRNHDGSSQKNLNQKGFERIYISQMDSGHYQKTSP</sequence>
<feature type="transmembrane region" description="Helical" evidence="1">
    <location>
        <begin position="48"/>
        <end position="69"/>
    </location>
</feature>
<dbReference type="EMBL" id="JAIXMP010000016">
    <property type="protein sequence ID" value="KAI9260601.1"/>
    <property type="molecule type" value="Genomic_DNA"/>
</dbReference>
<evidence type="ECO:0000256" key="1">
    <source>
        <dbReference type="SAM" id="Phobius"/>
    </source>
</evidence>
<protein>
    <submittedName>
        <fullName evidence="2">Uncharacterized protein</fullName>
    </submittedName>
</protein>
<keyword evidence="1" id="KW-1133">Transmembrane helix</keyword>
<organism evidence="2 3">
    <name type="scientific">Phascolomyces articulosus</name>
    <dbReference type="NCBI Taxonomy" id="60185"/>
    <lineage>
        <taxon>Eukaryota</taxon>
        <taxon>Fungi</taxon>
        <taxon>Fungi incertae sedis</taxon>
        <taxon>Mucoromycota</taxon>
        <taxon>Mucoromycotina</taxon>
        <taxon>Mucoromycetes</taxon>
        <taxon>Mucorales</taxon>
        <taxon>Lichtheimiaceae</taxon>
        <taxon>Phascolomyces</taxon>
    </lineage>
</organism>
<feature type="transmembrane region" description="Helical" evidence="1">
    <location>
        <begin position="20"/>
        <end position="42"/>
    </location>
</feature>
<dbReference type="AlphaFoldDB" id="A0AAD5PER1"/>
<gene>
    <name evidence="2" type="ORF">BDA99DRAFT_538204</name>
</gene>
<evidence type="ECO:0000313" key="2">
    <source>
        <dbReference type="EMBL" id="KAI9260601.1"/>
    </source>
</evidence>
<keyword evidence="1" id="KW-0472">Membrane</keyword>
<accession>A0AAD5PER1</accession>
<reference evidence="2" key="1">
    <citation type="journal article" date="2022" name="IScience">
        <title>Evolution of zygomycete secretomes and the origins of terrestrial fungal ecologies.</title>
        <authorList>
            <person name="Chang Y."/>
            <person name="Wang Y."/>
            <person name="Mondo S."/>
            <person name="Ahrendt S."/>
            <person name="Andreopoulos W."/>
            <person name="Barry K."/>
            <person name="Beard J."/>
            <person name="Benny G.L."/>
            <person name="Blankenship S."/>
            <person name="Bonito G."/>
            <person name="Cuomo C."/>
            <person name="Desiro A."/>
            <person name="Gervers K.A."/>
            <person name="Hundley H."/>
            <person name="Kuo A."/>
            <person name="LaButti K."/>
            <person name="Lang B.F."/>
            <person name="Lipzen A."/>
            <person name="O'Donnell K."/>
            <person name="Pangilinan J."/>
            <person name="Reynolds N."/>
            <person name="Sandor L."/>
            <person name="Smith M.E."/>
            <person name="Tsang A."/>
            <person name="Grigoriev I.V."/>
            <person name="Stajich J.E."/>
            <person name="Spatafora J.W."/>
        </authorList>
    </citation>
    <scope>NUCLEOTIDE SEQUENCE</scope>
    <source>
        <strain evidence="2">RSA 2281</strain>
    </source>
</reference>
<reference evidence="2" key="2">
    <citation type="submission" date="2023-02" db="EMBL/GenBank/DDBJ databases">
        <authorList>
            <consortium name="DOE Joint Genome Institute"/>
            <person name="Mondo S.J."/>
            <person name="Chang Y."/>
            <person name="Wang Y."/>
            <person name="Ahrendt S."/>
            <person name="Andreopoulos W."/>
            <person name="Barry K."/>
            <person name="Beard J."/>
            <person name="Benny G.L."/>
            <person name="Blankenship S."/>
            <person name="Bonito G."/>
            <person name="Cuomo C."/>
            <person name="Desiro A."/>
            <person name="Gervers K.A."/>
            <person name="Hundley H."/>
            <person name="Kuo A."/>
            <person name="LaButti K."/>
            <person name="Lang B.F."/>
            <person name="Lipzen A."/>
            <person name="O'Donnell K."/>
            <person name="Pangilinan J."/>
            <person name="Reynolds N."/>
            <person name="Sandor L."/>
            <person name="Smith M.W."/>
            <person name="Tsang A."/>
            <person name="Grigoriev I.V."/>
            <person name="Stajich J.E."/>
            <person name="Spatafora J.W."/>
        </authorList>
    </citation>
    <scope>NUCLEOTIDE SEQUENCE</scope>
    <source>
        <strain evidence="2">RSA 2281</strain>
    </source>
</reference>
<proteinExistence type="predicted"/>
<comment type="caution">
    <text evidence="2">The sequence shown here is derived from an EMBL/GenBank/DDBJ whole genome shotgun (WGS) entry which is preliminary data.</text>
</comment>
<name>A0AAD5PER1_9FUNG</name>
<evidence type="ECO:0000313" key="3">
    <source>
        <dbReference type="Proteomes" id="UP001209540"/>
    </source>
</evidence>
<keyword evidence="1" id="KW-0812">Transmembrane</keyword>
<keyword evidence="3" id="KW-1185">Reference proteome</keyword>
<dbReference type="Proteomes" id="UP001209540">
    <property type="component" value="Unassembled WGS sequence"/>
</dbReference>